<dbReference type="AlphaFoldDB" id="A0A8B8BZ31"/>
<dbReference type="GO" id="GO:0046872">
    <property type="term" value="F:metal ion binding"/>
    <property type="evidence" value="ECO:0007669"/>
    <property type="project" value="UniProtKB-KW"/>
</dbReference>
<keyword evidence="1" id="KW-0479">Metal-binding</keyword>
<dbReference type="PANTHER" id="PTHR11474:SF126">
    <property type="entry name" value="TYROSINASE-LIKE PROTEIN TYR-1-RELATED"/>
    <property type="match status" value="1"/>
</dbReference>
<dbReference type="InterPro" id="IPR008922">
    <property type="entry name" value="Di-copper_centre_dom_sf"/>
</dbReference>
<keyword evidence="6" id="KW-1185">Reference proteome</keyword>
<dbReference type="RefSeq" id="XP_022308104.1">
    <property type="nucleotide sequence ID" value="XM_022452396.1"/>
</dbReference>
<dbReference type="Pfam" id="PF00264">
    <property type="entry name" value="Tyrosinase"/>
    <property type="match status" value="1"/>
</dbReference>
<dbReference type="PRINTS" id="PR00092">
    <property type="entry name" value="TYROSINASE"/>
</dbReference>
<sequence length="561" mass="64821">MTPSEVDYLKGLYRKCSKRRAKRQTTTKRTRKEYRALTAKERRIYHEASGRYETIARYHQVNAGGSAHNGQNFPGWHRLLLLIYEEALIEASNGTLKGLPYIDWRLDYRLSYAPDSILWTSNYLGTGNGQVTNGPFANWRIGGTTLVRNIGMMPYPTEESDVRNLYTIDSLRTFANELENVHNLGHIYIGGLMNDLSTATFDPTFFMHHCWIDYLWWRYQCPGGNCISSRFQYPGTEADGLHAPERNMDNLIYEGTIKNKDGYDQRWLQSVEYENSPADCRNNCNSRYNTAGLYCTSSRCISAGTANSLSGKKRRKRSPRSFRRSRESSRRVRRHKRNTLSYPVQNVFRVDCESNTDLWGFLPVKVVHVRSKKQVYNSFTVQNGTVQSSTSFDFYDNQPEIRKIDQYTRPGHPKHFKHCKTDASGALRINVNSFGLNYQGNYDEYAIVDDRIPVSSAMTYVAVRRPTRRRSSMVYLTSFDSCGRYCTPECLVPRSNPPRYRPCTGAIKIDRRHPRGYADTYDDAVLMYFKFQKTGGCPTPIEENVPIVFFCKLEENWIPVP</sequence>
<dbReference type="KEGG" id="cvn:111114108"/>
<dbReference type="Proteomes" id="UP000694844">
    <property type="component" value="Chromosome 9"/>
</dbReference>
<feature type="region of interest" description="Disordered" evidence="3">
    <location>
        <begin position="307"/>
        <end position="338"/>
    </location>
</feature>
<feature type="domain" description="Tyrosinase copper-binding" evidence="4">
    <location>
        <begin position="68"/>
        <end position="85"/>
    </location>
</feature>
<evidence type="ECO:0000313" key="6">
    <source>
        <dbReference type="Proteomes" id="UP000694844"/>
    </source>
</evidence>
<reference evidence="7" key="1">
    <citation type="submission" date="2025-08" db="UniProtKB">
        <authorList>
            <consortium name="RefSeq"/>
        </authorList>
    </citation>
    <scope>IDENTIFICATION</scope>
    <source>
        <tissue evidence="7">Whole sample</tissue>
    </source>
</reference>
<feature type="compositionally biased region" description="Basic residues" evidence="3">
    <location>
        <begin position="311"/>
        <end position="323"/>
    </location>
</feature>
<feature type="domain" description="Tyrosinase copper-binding" evidence="5">
    <location>
        <begin position="202"/>
        <end position="213"/>
    </location>
</feature>
<evidence type="ECO:0000259" key="4">
    <source>
        <dbReference type="PROSITE" id="PS00497"/>
    </source>
</evidence>
<keyword evidence="2" id="KW-0186">Copper</keyword>
<evidence type="ECO:0000256" key="1">
    <source>
        <dbReference type="ARBA" id="ARBA00022723"/>
    </source>
</evidence>
<proteinExistence type="predicted"/>
<name>A0A8B8BZ31_CRAVI</name>
<gene>
    <name evidence="7" type="primary">LOC111114108</name>
</gene>
<dbReference type="InterPro" id="IPR050316">
    <property type="entry name" value="Tyrosinase/Hemocyanin"/>
</dbReference>
<dbReference type="InterPro" id="IPR002227">
    <property type="entry name" value="Tyrosinase_Cu-bd"/>
</dbReference>
<accession>A0A8B8BZ31</accession>
<dbReference type="PROSITE" id="PS00498">
    <property type="entry name" value="TYROSINASE_2"/>
    <property type="match status" value="1"/>
</dbReference>
<evidence type="ECO:0000313" key="7">
    <source>
        <dbReference type="RefSeq" id="XP_022308104.1"/>
    </source>
</evidence>
<evidence type="ECO:0000259" key="5">
    <source>
        <dbReference type="PROSITE" id="PS00498"/>
    </source>
</evidence>
<dbReference type="PROSITE" id="PS00497">
    <property type="entry name" value="TYROSINASE_1"/>
    <property type="match status" value="1"/>
</dbReference>
<dbReference type="OrthoDB" id="6132182at2759"/>
<dbReference type="SUPFAM" id="SSF48056">
    <property type="entry name" value="Di-copper centre-containing domain"/>
    <property type="match status" value="1"/>
</dbReference>
<dbReference type="GeneID" id="111114108"/>
<evidence type="ECO:0000256" key="2">
    <source>
        <dbReference type="ARBA" id="ARBA00023008"/>
    </source>
</evidence>
<dbReference type="PANTHER" id="PTHR11474">
    <property type="entry name" value="TYROSINASE FAMILY MEMBER"/>
    <property type="match status" value="1"/>
</dbReference>
<organism evidence="6 7">
    <name type="scientific">Crassostrea virginica</name>
    <name type="common">Eastern oyster</name>
    <dbReference type="NCBI Taxonomy" id="6565"/>
    <lineage>
        <taxon>Eukaryota</taxon>
        <taxon>Metazoa</taxon>
        <taxon>Spiralia</taxon>
        <taxon>Lophotrochozoa</taxon>
        <taxon>Mollusca</taxon>
        <taxon>Bivalvia</taxon>
        <taxon>Autobranchia</taxon>
        <taxon>Pteriomorphia</taxon>
        <taxon>Ostreida</taxon>
        <taxon>Ostreoidea</taxon>
        <taxon>Ostreidae</taxon>
        <taxon>Crassostrea</taxon>
    </lineage>
</organism>
<dbReference type="GO" id="GO:0016491">
    <property type="term" value="F:oxidoreductase activity"/>
    <property type="evidence" value="ECO:0007669"/>
    <property type="project" value="InterPro"/>
</dbReference>
<evidence type="ECO:0000256" key="3">
    <source>
        <dbReference type="SAM" id="MobiDB-lite"/>
    </source>
</evidence>
<dbReference type="Gene3D" id="1.10.1280.10">
    <property type="entry name" value="Di-copper center containing domain from catechol oxidase"/>
    <property type="match status" value="1"/>
</dbReference>
<protein>
    <submittedName>
        <fullName evidence="7">Tyrosinase-like protein 1</fullName>
    </submittedName>
</protein>